<reference evidence="4" key="1">
    <citation type="submission" date="2016-11" db="UniProtKB">
        <authorList>
            <consortium name="WormBaseParasite"/>
        </authorList>
    </citation>
    <scope>IDENTIFICATION</scope>
</reference>
<evidence type="ECO:0000259" key="2">
    <source>
        <dbReference type="Pfam" id="PF14655"/>
    </source>
</evidence>
<dbReference type="InterPro" id="IPR032839">
    <property type="entry name" value="RAB3GAP_N"/>
</dbReference>
<evidence type="ECO:0000313" key="3">
    <source>
        <dbReference type="Proteomes" id="UP000095280"/>
    </source>
</evidence>
<organism evidence="3 4">
    <name type="scientific">Macrostomum lignano</name>
    <dbReference type="NCBI Taxonomy" id="282301"/>
    <lineage>
        <taxon>Eukaryota</taxon>
        <taxon>Metazoa</taxon>
        <taxon>Spiralia</taxon>
        <taxon>Lophotrochozoa</taxon>
        <taxon>Platyhelminthes</taxon>
        <taxon>Rhabditophora</taxon>
        <taxon>Macrostomorpha</taxon>
        <taxon>Macrostomida</taxon>
        <taxon>Macrostomidae</taxon>
        <taxon>Macrostomum</taxon>
    </lineage>
</organism>
<name>A0A1I8FFI1_9PLAT</name>
<sequence>TGDRVLTQFWHSTPVQGFKYNSYKAASHSNERDSDQPVRPAGHGQLGWRALRHHPADSPVYSVFVTAGQSPFVGFFYASEDQWQPLLSNATELAFAVATKVKSALLSAAASWLTGGGSQSGRARCHRRLSRSPQSGAGDAAVPALRPDGQAPPGRGRGLVDAFGRVTLVGLEDGTALRMWKGYRARSGGRALFLVIYASRRGGLLEVWTGLPRRPGCRVQYSRHGPAASSFRQTLLVDRRRVHRGGVAAAWRQQLSLVPIGGLLLRQAVDRLIGAKQMISAKARRVDACLRTGARHADRHRWKCSRGAVLPGQFGWTQMRLEATLSDSAATSRQGLPVYRFHRLSCKFLASDSDLLSLFQPEPVAYEAGHSSGPSSSKKQQQEAAQQTAVRCQGGTFPEPRPSLEDKARLGEFLAQSYLARLDAGFLAGISGPANLLHMTGCRAFLCSDWAGHGSASCLADCAPGLAVYGRSWRPLRPSRSGLLRPCRFGRQPPAPLLLHACSAHRLWRRFINDEAIWEKLTSWLLES</sequence>
<feature type="domain" description="Rab3-GAP regulatory subunit N-terminal" evidence="2">
    <location>
        <begin position="57"/>
        <end position="184"/>
    </location>
</feature>
<feature type="compositionally biased region" description="Low complexity" evidence="1">
    <location>
        <begin position="375"/>
        <end position="387"/>
    </location>
</feature>
<protein>
    <submittedName>
        <fullName evidence="4">RAB3GAP2_N domain-containing protein</fullName>
    </submittedName>
</protein>
<keyword evidence="3" id="KW-1185">Reference proteome</keyword>
<evidence type="ECO:0000256" key="1">
    <source>
        <dbReference type="SAM" id="MobiDB-lite"/>
    </source>
</evidence>
<proteinExistence type="predicted"/>
<dbReference type="AlphaFoldDB" id="A0A1I8FFI1"/>
<feature type="region of interest" description="Disordered" evidence="1">
    <location>
        <begin position="367"/>
        <end position="404"/>
    </location>
</feature>
<dbReference type="Proteomes" id="UP000095280">
    <property type="component" value="Unplaced"/>
</dbReference>
<dbReference type="Pfam" id="PF14655">
    <property type="entry name" value="RAB3GAP2_N"/>
    <property type="match status" value="1"/>
</dbReference>
<accession>A0A1I8FFI1</accession>
<dbReference type="WBParaSite" id="maker-unitig_31879-snap-gene-0.2-mRNA-1">
    <property type="protein sequence ID" value="maker-unitig_31879-snap-gene-0.2-mRNA-1"/>
    <property type="gene ID" value="maker-unitig_31879-snap-gene-0.2"/>
</dbReference>
<dbReference type="PANTHER" id="PTHR12472">
    <property type="entry name" value="RAB3-GAP REGULATORY DOMAIN"/>
    <property type="match status" value="1"/>
</dbReference>
<evidence type="ECO:0000313" key="4">
    <source>
        <dbReference type="WBParaSite" id="maker-unitig_31879-snap-gene-0.2-mRNA-1"/>
    </source>
</evidence>
<dbReference type="InterPro" id="IPR026059">
    <property type="entry name" value="Rab3GAP2"/>
</dbReference>
<dbReference type="PANTHER" id="PTHR12472:SF0">
    <property type="entry name" value="RAB3 GTPASE-ACTIVATING PROTEIN NON-CATALYTIC SUBUNIT"/>
    <property type="match status" value="1"/>
</dbReference>
<feature type="region of interest" description="Disordered" evidence="1">
    <location>
        <begin position="128"/>
        <end position="157"/>
    </location>
</feature>